<sequence>MAGADPVPEPQLRGVSQLRAEDASRRRRLRLGALASLLLLPAQGADLPRQYRLPIRTRRRIMRMNITSVALTWLLAAQLAQADDPINVSKTGTVLSDEVLYSIGGGSAVSMGSAGQMDSIGVGFGWNNDLMCGNMNLSTTLENQLNGATQGFQNIMGSVIQNATGAVMSLPALIIQRANPQLYNLITNGILQARIDYDRSKGTCRAIAEKMADIAGEQTGWGKIAEGQALGATLASGGKDAVSALEVVEKKGGNDGVTWVGGDKAGGSGQKPIRIVNDVTRAGYNLLTSRSVKDSSSVPSASCNNGLVCNTWSSPQEAAAFATRVLGEQQQQTCEGCQKTVTAAGVGLTPLIQETYDKKLQSLQELLSKSKPLTAENLAAAGTDALPITRGVIEALRDERDQDVLARRLASDVSLMDVLSKALLLQRLMFAGAKEPNVAANGLATQAVDQQTSLLQQEISNLKTELELRRELASNSPMRVIERGQQRASGSSGVFESAPDADRLDRLQAPSAAGGKSGSGGRP</sequence>
<evidence type="ECO:0000256" key="1">
    <source>
        <dbReference type="SAM" id="MobiDB-lite"/>
    </source>
</evidence>
<evidence type="ECO:0000313" key="3">
    <source>
        <dbReference type="EMBL" id="QIU80375.1"/>
    </source>
</evidence>
<dbReference type="AlphaFoldDB" id="A0A6H0JNE6"/>
<reference evidence="3" key="1">
    <citation type="submission" date="2020-02" db="EMBL/GenBank/DDBJ databases">
        <title>PAGI-encoded CrpP-like fluoroquinolone-modifying enzymes among Pseudomonas aeruginosa clinical isolates in Europe.</title>
        <authorList>
            <person name="Ortiz de la Rosa J.M."/>
            <person name="Nordmann P."/>
            <person name="Poirel L."/>
        </authorList>
    </citation>
    <scope>NUCLEOTIDE SEQUENCE</scope>
    <source>
        <strain evidence="3">PAGI-598</strain>
        <strain evidence="2">PAGI-60</strain>
    </source>
</reference>
<protein>
    <submittedName>
        <fullName evidence="3">Integrating conjugative element protein</fullName>
    </submittedName>
</protein>
<name>A0A6H0JNE6_PSEAI</name>
<proteinExistence type="predicted"/>
<dbReference type="NCBIfam" id="TIGR03755">
    <property type="entry name" value="conj_TIGR03755"/>
    <property type="match status" value="1"/>
</dbReference>
<accession>A0A6H0JNE6</accession>
<organism evidence="3">
    <name type="scientific">Pseudomonas aeruginosa</name>
    <dbReference type="NCBI Taxonomy" id="287"/>
    <lineage>
        <taxon>Bacteria</taxon>
        <taxon>Pseudomonadati</taxon>
        <taxon>Pseudomonadota</taxon>
        <taxon>Gammaproteobacteria</taxon>
        <taxon>Pseudomonadales</taxon>
        <taxon>Pseudomonadaceae</taxon>
        <taxon>Pseudomonas</taxon>
    </lineage>
</organism>
<feature type="region of interest" description="Disordered" evidence="1">
    <location>
        <begin position="477"/>
        <end position="523"/>
    </location>
</feature>
<evidence type="ECO:0000313" key="2">
    <source>
        <dbReference type="EMBL" id="QIU79830.1"/>
    </source>
</evidence>
<dbReference type="InterPro" id="IPR021204">
    <property type="entry name" value="Integr_conj_element_PFL4711"/>
</dbReference>
<dbReference type="EMBL" id="MT074675">
    <property type="protein sequence ID" value="QIU80375.1"/>
    <property type="molecule type" value="Genomic_DNA"/>
</dbReference>
<dbReference type="EMBL" id="MT074669">
    <property type="protein sequence ID" value="QIU79830.1"/>
    <property type="molecule type" value="Genomic_DNA"/>
</dbReference>